<reference evidence="2 3" key="1">
    <citation type="submission" date="2018-10" db="EMBL/GenBank/DDBJ databases">
        <title>Ulvibacterium marinum gen. nov., sp. nov., a novel marine bacterium of the family Flavobacteriaceae, isolated from a culture of the green alga Ulva prolifera.</title>
        <authorList>
            <person name="Zhang Z."/>
        </authorList>
    </citation>
    <scope>NUCLEOTIDE SEQUENCE [LARGE SCALE GENOMIC DNA]</scope>
    <source>
        <strain evidence="2 3">CCMM003</strain>
    </source>
</reference>
<protein>
    <submittedName>
        <fullName evidence="2">Tat (Twin-arginine translocation) pathway signal sequence containing protein</fullName>
    </submittedName>
</protein>
<evidence type="ECO:0000256" key="1">
    <source>
        <dbReference type="SAM" id="SignalP"/>
    </source>
</evidence>
<feature type="signal peptide" evidence="1">
    <location>
        <begin position="1"/>
        <end position="29"/>
    </location>
</feature>
<dbReference type="EMBL" id="RBCJ01000001">
    <property type="protein sequence ID" value="RKN82287.1"/>
    <property type="molecule type" value="Genomic_DNA"/>
</dbReference>
<dbReference type="PROSITE" id="PS51318">
    <property type="entry name" value="TAT"/>
    <property type="match status" value="1"/>
</dbReference>
<accession>A0A3B0CF21</accession>
<keyword evidence="3" id="KW-1185">Reference proteome</keyword>
<organism evidence="2 3">
    <name type="scientific">Ulvibacterium marinum</name>
    <dbReference type="NCBI Taxonomy" id="2419782"/>
    <lineage>
        <taxon>Bacteria</taxon>
        <taxon>Pseudomonadati</taxon>
        <taxon>Bacteroidota</taxon>
        <taxon>Flavobacteriia</taxon>
        <taxon>Flavobacteriales</taxon>
        <taxon>Flavobacteriaceae</taxon>
        <taxon>Ulvibacterium</taxon>
    </lineage>
</organism>
<dbReference type="Proteomes" id="UP000276603">
    <property type="component" value="Unassembled WGS sequence"/>
</dbReference>
<evidence type="ECO:0000313" key="2">
    <source>
        <dbReference type="EMBL" id="RKN82287.1"/>
    </source>
</evidence>
<dbReference type="RefSeq" id="WP_120709476.1">
    <property type="nucleotide sequence ID" value="NZ_RBCJ01000001.1"/>
</dbReference>
<dbReference type="Gene3D" id="3.40.1260.10">
    <property type="entry name" value="DsrEFH-like"/>
    <property type="match status" value="1"/>
</dbReference>
<name>A0A3B0CF21_9FLAO</name>
<feature type="chain" id="PRO_5017434945" evidence="1">
    <location>
        <begin position="30"/>
        <end position="227"/>
    </location>
</feature>
<dbReference type="OrthoDB" id="1174147at2"/>
<proteinExistence type="predicted"/>
<evidence type="ECO:0000313" key="3">
    <source>
        <dbReference type="Proteomes" id="UP000276603"/>
    </source>
</evidence>
<dbReference type="InterPro" id="IPR027396">
    <property type="entry name" value="DsrEFH-like"/>
</dbReference>
<comment type="caution">
    <text evidence="2">The sequence shown here is derived from an EMBL/GenBank/DDBJ whole genome shotgun (WGS) entry which is preliminary data.</text>
</comment>
<dbReference type="AlphaFoldDB" id="A0A3B0CF21"/>
<dbReference type="InterPro" id="IPR006311">
    <property type="entry name" value="TAT_signal"/>
</dbReference>
<sequence length="227" mass="25366">METKSKNSRRNFMGAMMLGATASTLSLFANPMYANLPSYDAENMSEAEDWFKKIKGKNRIVYDGSYPHKGFPVIWNWAFYLSHNEMGADDSDITAMTVLRHDAIPFAFKSELWEKYPLGDVFHVKQADGSAYKRNPYYEPQEGDFPLPVIQGIKDMQARGAMFCVCNLAISVYSGAVAQQMGLDPKETYEEWIQAVQPGIQVVPSGVWALGEAQKRGCGYIFAGNAV</sequence>
<keyword evidence="1" id="KW-0732">Signal</keyword>
<gene>
    <name evidence="2" type="ORF">D7Z94_00020</name>
</gene>